<protein>
    <recommendedName>
        <fullName evidence="4">Phosphatidate cytidylyltransferase</fullName>
    </recommendedName>
</protein>
<dbReference type="InterPro" id="IPR037997">
    <property type="entry name" value="Dgk1-like"/>
</dbReference>
<name>A0ABD3PGH4_9STRA</name>
<organism evidence="2 3">
    <name type="scientific">Cyclotella cryptica</name>
    <dbReference type="NCBI Taxonomy" id="29204"/>
    <lineage>
        <taxon>Eukaryota</taxon>
        <taxon>Sar</taxon>
        <taxon>Stramenopiles</taxon>
        <taxon>Ochrophyta</taxon>
        <taxon>Bacillariophyta</taxon>
        <taxon>Coscinodiscophyceae</taxon>
        <taxon>Thalassiosirophycidae</taxon>
        <taxon>Stephanodiscales</taxon>
        <taxon>Stephanodiscaceae</taxon>
        <taxon>Cyclotella</taxon>
    </lineage>
</organism>
<proteinExistence type="predicted"/>
<dbReference type="Proteomes" id="UP001516023">
    <property type="component" value="Unassembled WGS sequence"/>
</dbReference>
<gene>
    <name evidence="2" type="ORF">HJC23_008087</name>
</gene>
<evidence type="ECO:0008006" key="4">
    <source>
        <dbReference type="Google" id="ProtNLM"/>
    </source>
</evidence>
<feature type="transmembrane region" description="Helical" evidence="1">
    <location>
        <begin position="12"/>
        <end position="44"/>
    </location>
</feature>
<dbReference type="PANTHER" id="PTHR31303">
    <property type="entry name" value="CTP-DEPENDENT DIACYLGLYCEROL KINASE 1"/>
    <property type="match status" value="1"/>
</dbReference>
<comment type="caution">
    <text evidence="2">The sequence shown here is derived from an EMBL/GenBank/DDBJ whole genome shotgun (WGS) entry which is preliminary data.</text>
</comment>
<feature type="transmembrane region" description="Helical" evidence="1">
    <location>
        <begin position="101"/>
        <end position="119"/>
    </location>
</feature>
<feature type="transmembrane region" description="Helical" evidence="1">
    <location>
        <begin position="125"/>
        <end position="144"/>
    </location>
</feature>
<evidence type="ECO:0000313" key="2">
    <source>
        <dbReference type="EMBL" id="KAL3786813.1"/>
    </source>
</evidence>
<evidence type="ECO:0000256" key="1">
    <source>
        <dbReference type="SAM" id="Phobius"/>
    </source>
</evidence>
<keyword evidence="1" id="KW-0812">Transmembrane</keyword>
<dbReference type="AlphaFoldDB" id="A0ABD3PGH4"/>
<sequence>MLHLHASRRIQHLLTGIIILAVSYIIPPYPAGFVSLVLTTLAFYQLHHKRTKDRDYDNWYLERFGGLLREDERGEWMLIQGENDRGGNHNKKYIRKSRPELPGAFYFLLGTALSSAIFPERIARTALLVLSVSDPFAGFIGVWFSKHHWNTSWTQLLEMVKHEGGDTNIKGNGPTIAGSVACALSTLLCTYVYFPNSLAVDASDSTLMIPSRVIISVVTAIVEAGAGRCRILPIDDNLLIPLVVGGLISWLADK</sequence>
<evidence type="ECO:0000313" key="3">
    <source>
        <dbReference type="Proteomes" id="UP001516023"/>
    </source>
</evidence>
<keyword evidence="1" id="KW-1133">Transmembrane helix</keyword>
<dbReference type="EMBL" id="JABMIG020000187">
    <property type="protein sequence ID" value="KAL3786813.1"/>
    <property type="molecule type" value="Genomic_DNA"/>
</dbReference>
<reference evidence="2 3" key="1">
    <citation type="journal article" date="2020" name="G3 (Bethesda)">
        <title>Improved Reference Genome for Cyclotella cryptica CCMP332, a Model for Cell Wall Morphogenesis, Salinity Adaptation, and Lipid Production in Diatoms (Bacillariophyta).</title>
        <authorList>
            <person name="Roberts W.R."/>
            <person name="Downey K.M."/>
            <person name="Ruck E.C."/>
            <person name="Traller J.C."/>
            <person name="Alverson A.J."/>
        </authorList>
    </citation>
    <scope>NUCLEOTIDE SEQUENCE [LARGE SCALE GENOMIC DNA]</scope>
    <source>
        <strain evidence="2 3">CCMP332</strain>
    </source>
</reference>
<keyword evidence="1" id="KW-0472">Membrane</keyword>
<dbReference type="PANTHER" id="PTHR31303:SF1">
    <property type="entry name" value="CTP-DEPENDENT DIACYLGLYCEROL KINASE 1"/>
    <property type="match status" value="1"/>
</dbReference>
<accession>A0ABD3PGH4</accession>
<keyword evidence="3" id="KW-1185">Reference proteome</keyword>